<dbReference type="Gene3D" id="2.60.40.650">
    <property type="match status" value="1"/>
</dbReference>
<proteinExistence type="predicted"/>
<feature type="domain" description="Moybdenum cofactor oxidoreductase dimerisation" evidence="3">
    <location>
        <begin position="331"/>
        <end position="423"/>
    </location>
</feature>
<reference evidence="4" key="1">
    <citation type="journal article" date="2023" name="Insect Mol. Biol.">
        <title>Genome sequencing provides insights into the evolution of gene families encoding plant cell wall-degrading enzymes in longhorned beetles.</title>
        <authorList>
            <person name="Shin N.R."/>
            <person name="Okamura Y."/>
            <person name="Kirsch R."/>
            <person name="Pauchet Y."/>
        </authorList>
    </citation>
    <scope>NUCLEOTIDE SEQUENCE</scope>
    <source>
        <strain evidence="4">RBIC_L_NR</strain>
    </source>
</reference>
<dbReference type="GO" id="GO:0005739">
    <property type="term" value="C:mitochondrion"/>
    <property type="evidence" value="ECO:0007669"/>
    <property type="project" value="TreeGrafter"/>
</dbReference>
<dbReference type="GO" id="GO:0006790">
    <property type="term" value="P:sulfur compound metabolic process"/>
    <property type="evidence" value="ECO:0007669"/>
    <property type="project" value="TreeGrafter"/>
</dbReference>
<organism evidence="4 5">
    <name type="scientific">Rhamnusium bicolor</name>
    <dbReference type="NCBI Taxonomy" id="1586634"/>
    <lineage>
        <taxon>Eukaryota</taxon>
        <taxon>Metazoa</taxon>
        <taxon>Ecdysozoa</taxon>
        <taxon>Arthropoda</taxon>
        <taxon>Hexapoda</taxon>
        <taxon>Insecta</taxon>
        <taxon>Pterygota</taxon>
        <taxon>Neoptera</taxon>
        <taxon>Endopterygota</taxon>
        <taxon>Coleoptera</taxon>
        <taxon>Polyphaga</taxon>
        <taxon>Cucujiformia</taxon>
        <taxon>Chrysomeloidea</taxon>
        <taxon>Cerambycidae</taxon>
        <taxon>Lepturinae</taxon>
        <taxon>Rhagiini</taxon>
        <taxon>Rhamnusium</taxon>
    </lineage>
</organism>
<dbReference type="SUPFAM" id="SSF56524">
    <property type="entry name" value="Oxidoreductase molybdopterin-binding domain"/>
    <property type="match status" value="1"/>
</dbReference>
<dbReference type="GO" id="GO:0030170">
    <property type="term" value="F:pyridoxal phosphate binding"/>
    <property type="evidence" value="ECO:0007669"/>
    <property type="project" value="InterPro"/>
</dbReference>
<comment type="cofactor">
    <cofactor evidence="1">
        <name>pyridoxal 5'-phosphate</name>
        <dbReference type="ChEBI" id="CHEBI:597326"/>
    </cofactor>
</comment>
<name>A0AAV8XB21_9CUCU</name>
<evidence type="ECO:0000313" key="5">
    <source>
        <dbReference type="Proteomes" id="UP001162156"/>
    </source>
</evidence>
<evidence type="ECO:0000256" key="2">
    <source>
        <dbReference type="ARBA" id="ARBA00022898"/>
    </source>
</evidence>
<dbReference type="PANTHER" id="PTHR19372">
    <property type="entry name" value="SULFITE REDUCTASE"/>
    <property type="match status" value="1"/>
</dbReference>
<dbReference type="AlphaFoldDB" id="A0AAV8XB21"/>
<dbReference type="GO" id="GO:0019752">
    <property type="term" value="P:carboxylic acid metabolic process"/>
    <property type="evidence" value="ECO:0007669"/>
    <property type="project" value="InterPro"/>
</dbReference>
<dbReference type="GO" id="GO:0008482">
    <property type="term" value="F:sulfite oxidase activity"/>
    <property type="evidence" value="ECO:0007669"/>
    <property type="project" value="TreeGrafter"/>
</dbReference>
<dbReference type="SUPFAM" id="SSF53383">
    <property type="entry name" value="PLP-dependent transferases"/>
    <property type="match status" value="1"/>
</dbReference>
<dbReference type="Gene3D" id="3.90.420.10">
    <property type="entry name" value="Oxidoreductase, molybdopterin-binding domain"/>
    <property type="match status" value="1"/>
</dbReference>
<sequence>MSDFCPVPEVEKHGEFLEKVVELLFKNVVFTSRQDKVLLWQTPDQLEEQFDFTLRQHGEPQEKLISLLKNTIKFSVKTGHPYFINQLFSGLDPYGLAGQWLTDSLNASVYTYDVAPVFTLMETHIMREVCRMIGPQWGDGLFCPGGSFGNGTAINLARFKHYPDIKKTGMYDIPRLKIFTSEECHYSVHKFASFLGIGEDNVICVDTDDVGQIITKDLEEKINEQIKEGAFEGVDYDGTGKMYGASIPIWKALDKRGDVLLAYEMNGVPLPKDHGFPIRSCSTGVAGARNVKWLGKIIVSDKESDSHWQQFDYKGFSPSTDWDTVDFSKSPAIQELPVISAICRPSEGDTVKVINGHIHLKGYAWSGGGQKIVRVDVTADGGKTWHVANLDLQDTALPPQHWAWTIWSIKIPVEKDLNNVRIFIYNENKDFFCCCVVLG</sequence>
<dbReference type="GO" id="GO:0020037">
    <property type="term" value="F:heme binding"/>
    <property type="evidence" value="ECO:0007669"/>
    <property type="project" value="TreeGrafter"/>
</dbReference>
<evidence type="ECO:0000259" key="3">
    <source>
        <dbReference type="Pfam" id="PF03404"/>
    </source>
</evidence>
<dbReference type="EMBL" id="JANEYF010003516">
    <property type="protein sequence ID" value="KAJ8935784.1"/>
    <property type="molecule type" value="Genomic_DNA"/>
</dbReference>
<dbReference type="InterPro" id="IPR005066">
    <property type="entry name" value="MoCF_OxRdtse_dimer"/>
</dbReference>
<gene>
    <name evidence="4" type="ORF">NQ314_012634</name>
</gene>
<keyword evidence="5" id="KW-1185">Reference proteome</keyword>
<evidence type="ECO:0000256" key="1">
    <source>
        <dbReference type="ARBA" id="ARBA00001933"/>
    </source>
</evidence>
<protein>
    <recommendedName>
        <fullName evidence="3">Moybdenum cofactor oxidoreductase dimerisation domain-containing protein</fullName>
    </recommendedName>
</protein>
<dbReference type="GO" id="GO:0030151">
    <property type="term" value="F:molybdenum ion binding"/>
    <property type="evidence" value="ECO:0007669"/>
    <property type="project" value="InterPro"/>
</dbReference>
<keyword evidence="2" id="KW-0663">Pyridoxal phosphate</keyword>
<dbReference type="InterPro" id="IPR015424">
    <property type="entry name" value="PyrdxlP-dep_Trfase"/>
</dbReference>
<comment type="caution">
    <text evidence="4">The sequence shown here is derived from an EMBL/GenBank/DDBJ whole genome shotgun (WGS) entry which is preliminary data.</text>
</comment>
<dbReference type="Proteomes" id="UP001162156">
    <property type="component" value="Unassembled WGS sequence"/>
</dbReference>
<dbReference type="InterPro" id="IPR036374">
    <property type="entry name" value="OxRdtase_Mopterin-bd_sf"/>
</dbReference>
<dbReference type="GO" id="GO:0043546">
    <property type="term" value="F:molybdopterin cofactor binding"/>
    <property type="evidence" value="ECO:0007669"/>
    <property type="project" value="TreeGrafter"/>
</dbReference>
<dbReference type="InterPro" id="IPR002129">
    <property type="entry name" value="PyrdxlP-dep_de-COase"/>
</dbReference>
<accession>A0AAV8XB21</accession>
<dbReference type="Pfam" id="PF03404">
    <property type="entry name" value="Mo-co_dimer"/>
    <property type="match status" value="1"/>
</dbReference>
<dbReference type="Pfam" id="PF00282">
    <property type="entry name" value="Pyridoxal_deC"/>
    <property type="match status" value="1"/>
</dbReference>
<dbReference type="GO" id="GO:0016830">
    <property type="term" value="F:carbon-carbon lyase activity"/>
    <property type="evidence" value="ECO:0007669"/>
    <property type="project" value="InterPro"/>
</dbReference>
<dbReference type="InterPro" id="IPR008335">
    <property type="entry name" value="Mopterin_OxRdtase_euk"/>
</dbReference>
<dbReference type="PANTHER" id="PTHR19372:SF7">
    <property type="entry name" value="SULFITE OXIDASE, MITOCHONDRIAL"/>
    <property type="match status" value="1"/>
</dbReference>
<evidence type="ECO:0000313" key="4">
    <source>
        <dbReference type="EMBL" id="KAJ8935784.1"/>
    </source>
</evidence>
<dbReference type="PRINTS" id="PR00407">
    <property type="entry name" value="EUMOPTERIN"/>
</dbReference>
<dbReference type="Gene3D" id="3.90.1150.170">
    <property type="match status" value="1"/>
</dbReference>